<protein>
    <submittedName>
        <fullName evidence="1">Uncharacterized protein</fullName>
    </submittedName>
</protein>
<keyword evidence="2" id="KW-1185">Reference proteome</keyword>
<evidence type="ECO:0000313" key="1">
    <source>
        <dbReference type="EMBL" id="URD92681.1"/>
    </source>
</evidence>
<proteinExistence type="predicted"/>
<sequence>MARSFFLPRRPRFPFYLFVRKWEESSAFPPRSFSLLDRRSLSAPNRRGTTIFMPDNLLLPAGVASV</sequence>
<reference evidence="1" key="1">
    <citation type="submission" date="2022-05" db="EMBL/GenBank/DDBJ databases">
        <title>The Musa troglodytarum L. genome provides insights into the mechanism of non-climacteric behaviour and enrichment of carotenoids.</title>
        <authorList>
            <person name="Wang J."/>
        </authorList>
    </citation>
    <scope>NUCLEOTIDE SEQUENCE</scope>
    <source>
        <tissue evidence="1">Leaf</tissue>
    </source>
</reference>
<gene>
    <name evidence="1" type="ORF">MUK42_33451</name>
</gene>
<evidence type="ECO:0000313" key="2">
    <source>
        <dbReference type="Proteomes" id="UP001055439"/>
    </source>
</evidence>
<dbReference type="AlphaFoldDB" id="A0A9E7FCC0"/>
<accession>A0A9E7FCC0</accession>
<dbReference type="EMBL" id="CP097505">
    <property type="protein sequence ID" value="URD92681.1"/>
    <property type="molecule type" value="Genomic_DNA"/>
</dbReference>
<name>A0A9E7FCC0_9LILI</name>
<dbReference type="Proteomes" id="UP001055439">
    <property type="component" value="Chromosome 3"/>
</dbReference>
<organism evidence="1 2">
    <name type="scientific">Musa troglodytarum</name>
    <name type="common">fe'i banana</name>
    <dbReference type="NCBI Taxonomy" id="320322"/>
    <lineage>
        <taxon>Eukaryota</taxon>
        <taxon>Viridiplantae</taxon>
        <taxon>Streptophyta</taxon>
        <taxon>Embryophyta</taxon>
        <taxon>Tracheophyta</taxon>
        <taxon>Spermatophyta</taxon>
        <taxon>Magnoliopsida</taxon>
        <taxon>Liliopsida</taxon>
        <taxon>Zingiberales</taxon>
        <taxon>Musaceae</taxon>
        <taxon>Musa</taxon>
    </lineage>
</organism>